<feature type="signal peptide" evidence="1">
    <location>
        <begin position="1"/>
        <end position="17"/>
    </location>
</feature>
<sequence>MVIITFLVSFLIKLAPASDGSNELTDRVSARGTIELPSLRRRGMSPGRDAQISGPWECPGFVVLGMPESGCRVVRADPATLWGGNRHAIIMEFSDMFAVQKMFGLALPGSLVQLAPRNAPCDTLICSYTPCLHYCSVLSDPAIHIAADSD</sequence>
<keyword evidence="3" id="KW-1185">Reference proteome</keyword>
<evidence type="ECO:0000313" key="3">
    <source>
        <dbReference type="Proteomes" id="UP000735302"/>
    </source>
</evidence>
<feature type="chain" id="PRO_5043999792" evidence="1">
    <location>
        <begin position="18"/>
        <end position="150"/>
    </location>
</feature>
<reference evidence="2 3" key="1">
    <citation type="journal article" date="2021" name="Elife">
        <title>Chloroplast acquisition without the gene transfer in kleptoplastic sea slugs, Plakobranchus ocellatus.</title>
        <authorList>
            <person name="Maeda T."/>
            <person name="Takahashi S."/>
            <person name="Yoshida T."/>
            <person name="Shimamura S."/>
            <person name="Takaki Y."/>
            <person name="Nagai Y."/>
            <person name="Toyoda A."/>
            <person name="Suzuki Y."/>
            <person name="Arimoto A."/>
            <person name="Ishii H."/>
            <person name="Satoh N."/>
            <person name="Nishiyama T."/>
            <person name="Hasebe M."/>
            <person name="Maruyama T."/>
            <person name="Minagawa J."/>
            <person name="Obokata J."/>
            <person name="Shigenobu S."/>
        </authorList>
    </citation>
    <scope>NUCLEOTIDE SEQUENCE [LARGE SCALE GENOMIC DNA]</scope>
</reference>
<dbReference type="AlphaFoldDB" id="A0AAV4CR46"/>
<dbReference type="Proteomes" id="UP000735302">
    <property type="component" value="Unassembled WGS sequence"/>
</dbReference>
<protein>
    <submittedName>
        <fullName evidence="2">Uncharacterized protein</fullName>
    </submittedName>
</protein>
<evidence type="ECO:0000256" key="1">
    <source>
        <dbReference type="SAM" id="SignalP"/>
    </source>
</evidence>
<dbReference type="EMBL" id="BLXT01006896">
    <property type="protein sequence ID" value="GFO34395.1"/>
    <property type="molecule type" value="Genomic_DNA"/>
</dbReference>
<accession>A0AAV4CR46</accession>
<comment type="caution">
    <text evidence="2">The sequence shown here is derived from an EMBL/GenBank/DDBJ whole genome shotgun (WGS) entry which is preliminary data.</text>
</comment>
<evidence type="ECO:0000313" key="2">
    <source>
        <dbReference type="EMBL" id="GFO34395.1"/>
    </source>
</evidence>
<proteinExistence type="predicted"/>
<organism evidence="2 3">
    <name type="scientific">Plakobranchus ocellatus</name>
    <dbReference type="NCBI Taxonomy" id="259542"/>
    <lineage>
        <taxon>Eukaryota</taxon>
        <taxon>Metazoa</taxon>
        <taxon>Spiralia</taxon>
        <taxon>Lophotrochozoa</taxon>
        <taxon>Mollusca</taxon>
        <taxon>Gastropoda</taxon>
        <taxon>Heterobranchia</taxon>
        <taxon>Euthyneura</taxon>
        <taxon>Panpulmonata</taxon>
        <taxon>Sacoglossa</taxon>
        <taxon>Placobranchoidea</taxon>
        <taxon>Plakobranchidae</taxon>
        <taxon>Plakobranchus</taxon>
    </lineage>
</organism>
<gene>
    <name evidence="2" type="ORF">PoB_006090000</name>
</gene>
<name>A0AAV4CR46_9GAST</name>
<keyword evidence="1" id="KW-0732">Signal</keyword>